<evidence type="ECO:0000313" key="13">
    <source>
        <dbReference type="EnsemblMetazoa" id="tetur01g04310.1"/>
    </source>
</evidence>
<dbReference type="HOGENOM" id="CLU_2295174_0_0_1"/>
<dbReference type="InterPro" id="IPR006875">
    <property type="entry name" value="Sarcoglycan"/>
</dbReference>
<evidence type="ECO:0000256" key="12">
    <source>
        <dbReference type="ARBA" id="ARBA00023212"/>
    </source>
</evidence>
<evidence type="ECO:0000256" key="9">
    <source>
        <dbReference type="ARBA" id="ARBA00023136"/>
    </source>
</evidence>
<reference evidence="14" key="1">
    <citation type="submission" date="2011-08" db="EMBL/GenBank/DDBJ databases">
        <authorList>
            <person name="Rombauts S."/>
        </authorList>
    </citation>
    <scope>NUCLEOTIDE SEQUENCE</scope>
    <source>
        <strain evidence="14">London</strain>
    </source>
</reference>
<evidence type="ECO:0000256" key="7">
    <source>
        <dbReference type="ARBA" id="ARBA00022968"/>
    </source>
</evidence>
<protein>
    <submittedName>
        <fullName evidence="13">Uncharacterized protein</fullName>
    </submittedName>
</protein>
<evidence type="ECO:0000256" key="3">
    <source>
        <dbReference type="ARBA" id="ARBA00007574"/>
    </source>
</evidence>
<keyword evidence="7" id="KW-0735">Signal-anchor</keyword>
<name>T1JQS6_TETUR</name>
<evidence type="ECO:0000256" key="1">
    <source>
        <dbReference type="ARBA" id="ARBA00004245"/>
    </source>
</evidence>
<evidence type="ECO:0000256" key="8">
    <source>
        <dbReference type="ARBA" id="ARBA00022989"/>
    </source>
</evidence>
<comment type="subcellular location">
    <subcellularLocation>
        <location evidence="2">Cell membrane</location>
        <location evidence="2">Sarcolemma</location>
        <topology evidence="2">Single-pass type II membrane protein</topology>
    </subcellularLocation>
    <subcellularLocation>
        <location evidence="1">Cytoplasm</location>
        <location evidence="1">Cytoskeleton</location>
    </subcellularLocation>
</comment>
<dbReference type="Proteomes" id="UP000015104">
    <property type="component" value="Unassembled WGS sequence"/>
</dbReference>
<evidence type="ECO:0000256" key="4">
    <source>
        <dbReference type="ARBA" id="ARBA00022475"/>
    </source>
</evidence>
<evidence type="ECO:0000256" key="11">
    <source>
        <dbReference type="ARBA" id="ARBA00023180"/>
    </source>
</evidence>
<comment type="similarity">
    <text evidence="3">Belongs to the sarcoglycan beta/delta/gamma/zeta family.</text>
</comment>
<evidence type="ECO:0000256" key="6">
    <source>
        <dbReference type="ARBA" id="ARBA00022692"/>
    </source>
</evidence>
<evidence type="ECO:0000313" key="14">
    <source>
        <dbReference type="Proteomes" id="UP000015104"/>
    </source>
</evidence>
<dbReference type="GO" id="GO:0005856">
    <property type="term" value="C:cytoskeleton"/>
    <property type="evidence" value="ECO:0007669"/>
    <property type="project" value="UniProtKB-SubCell"/>
</dbReference>
<evidence type="ECO:0000256" key="5">
    <source>
        <dbReference type="ARBA" id="ARBA00022490"/>
    </source>
</evidence>
<keyword evidence="9" id="KW-0472">Membrane</keyword>
<sequence length="101" mass="11116">MDANMGLTTIESLKDLKFISTSRKINLNATWIVMDNLKTVIASRSGRSYPNILSLCACPNGNLFLSSSNNQCNAHDTICGNHYSFNDQSINNNLVTSKDQS</sequence>
<dbReference type="EnsemblMetazoa" id="tetur01g04310.1">
    <property type="protein sequence ID" value="tetur01g04310.1"/>
    <property type="gene ID" value="tetur01g04310"/>
</dbReference>
<keyword evidence="14" id="KW-1185">Reference proteome</keyword>
<keyword evidence="4" id="KW-1003">Cell membrane</keyword>
<dbReference type="Pfam" id="PF04790">
    <property type="entry name" value="Sarcoglycan_1"/>
    <property type="match status" value="1"/>
</dbReference>
<keyword evidence="8" id="KW-1133">Transmembrane helix</keyword>
<reference evidence="13" key="2">
    <citation type="submission" date="2015-06" db="UniProtKB">
        <authorList>
            <consortium name="EnsemblMetazoa"/>
        </authorList>
    </citation>
    <scope>IDENTIFICATION</scope>
</reference>
<keyword evidence="12" id="KW-0206">Cytoskeleton</keyword>
<keyword evidence="5" id="KW-0963">Cytoplasm</keyword>
<keyword evidence="10" id="KW-1015">Disulfide bond</keyword>
<dbReference type="EMBL" id="CAEY01000440">
    <property type="status" value="NOT_ANNOTATED_CDS"/>
    <property type="molecule type" value="Genomic_DNA"/>
</dbReference>
<proteinExistence type="inferred from homology"/>
<dbReference type="AlphaFoldDB" id="T1JQS6"/>
<evidence type="ECO:0000256" key="10">
    <source>
        <dbReference type="ARBA" id="ARBA00023157"/>
    </source>
</evidence>
<organism evidence="13 14">
    <name type="scientific">Tetranychus urticae</name>
    <name type="common">Two-spotted spider mite</name>
    <dbReference type="NCBI Taxonomy" id="32264"/>
    <lineage>
        <taxon>Eukaryota</taxon>
        <taxon>Metazoa</taxon>
        <taxon>Ecdysozoa</taxon>
        <taxon>Arthropoda</taxon>
        <taxon>Chelicerata</taxon>
        <taxon>Arachnida</taxon>
        <taxon>Acari</taxon>
        <taxon>Acariformes</taxon>
        <taxon>Trombidiformes</taxon>
        <taxon>Prostigmata</taxon>
        <taxon>Eleutherengona</taxon>
        <taxon>Raphignathae</taxon>
        <taxon>Tetranychoidea</taxon>
        <taxon>Tetranychidae</taxon>
        <taxon>Tetranychus</taxon>
    </lineage>
</organism>
<accession>T1JQS6</accession>
<keyword evidence="6" id="KW-0812">Transmembrane</keyword>
<evidence type="ECO:0000256" key="2">
    <source>
        <dbReference type="ARBA" id="ARBA00004274"/>
    </source>
</evidence>
<keyword evidence="11" id="KW-0325">Glycoprotein</keyword>
<dbReference type="GO" id="GO:0016012">
    <property type="term" value="C:sarcoglycan complex"/>
    <property type="evidence" value="ECO:0007669"/>
    <property type="project" value="InterPro"/>
</dbReference>
<dbReference type="GO" id="GO:0042383">
    <property type="term" value="C:sarcolemma"/>
    <property type="evidence" value="ECO:0007669"/>
    <property type="project" value="UniProtKB-SubCell"/>
</dbReference>